<protein>
    <submittedName>
        <fullName evidence="2">Uncharacterized protein</fullName>
    </submittedName>
</protein>
<gene>
    <name evidence="2" type="ORF">AALO_G00146870</name>
</gene>
<feature type="compositionally biased region" description="Basic and acidic residues" evidence="1">
    <location>
        <begin position="97"/>
        <end position="107"/>
    </location>
</feature>
<dbReference type="AlphaFoldDB" id="A0AAV6GHV3"/>
<evidence type="ECO:0000256" key="1">
    <source>
        <dbReference type="SAM" id="MobiDB-lite"/>
    </source>
</evidence>
<dbReference type="EMBL" id="JADWDJ010000011">
    <property type="protein sequence ID" value="KAG5273036.1"/>
    <property type="molecule type" value="Genomic_DNA"/>
</dbReference>
<name>A0AAV6GHV3_9TELE</name>
<proteinExistence type="predicted"/>
<organism evidence="2 3">
    <name type="scientific">Alosa alosa</name>
    <name type="common">allis shad</name>
    <dbReference type="NCBI Taxonomy" id="278164"/>
    <lineage>
        <taxon>Eukaryota</taxon>
        <taxon>Metazoa</taxon>
        <taxon>Chordata</taxon>
        <taxon>Craniata</taxon>
        <taxon>Vertebrata</taxon>
        <taxon>Euteleostomi</taxon>
        <taxon>Actinopterygii</taxon>
        <taxon>Neopterygii</taxon>
        <taxon>Teleostei</taxon>
        <taxon>Clupei</taxon>
        <taxon>Clupeiformes</taxon>
        <taxon>Clupeoidei</taxon>
        <taxon>Clupeidae</taxon>
        <taxon>Alosa</taxon>
    </lineage>
</organism>
<keyword evidence="3" id="KW-1185">Reference proteome</keyword>
<evidence type="ECO:0000313" key="2">
    <source>
        <dbReference type="EMBL" id="KAG5273036.1"/>
    </source>
</evidence>
<dbReference type="Proteomes" id="UP000823561">
    <property type="component" value="Chromosome 11"/>
</dbReference>
<reference evidence="2" key="1">
    <citation type="submission" date="2020-10" db="EMBL/GenBank/DDBJ databases">
        <title>Chromosome-scale genome assembly of the Allis shad, Alosa alosa.</title>
        <authorList>
            <person name="Margot Z."/>
            <person name="Christophe K."/>
            <person name="Cabau C."/>
            <person name="Louis A."/>
            <person name="Berthelot C."/>
            <person name="Parey E."/>
            <person name="Roest Crollius H."/>
            <person name="Montfort J."/>
            <person name="Robinson-Rechavi M."/>
            <person name="Bucao C."/>
            <person name="Bouchez O."/>
            <person name="Gislard M."/>
            <person name="Lluch J."/>
            <person name="Milhes M."/>
            <person name="Lampietro C."/>
            <person name="Lopez Roques C."/>
            <person name="Donnadieu C."/>
            <person name="Braasch I."/>
            <person name="Desvignes T."/>
            <person name="Postlethwait J."/>
            <person name="Bobe J."/>
            <person name="Guiguen Y."/>
        </authorList>
    </citation>
    <scope>NUCLEOTIDE SEQUENCE</scope>
    <source>
        <strain evidence="2">M-15738</strain>
        <tissue evidence="2">Blood</tissue>
    </source>
</reference>
<sequence>MYLNYWVESSIFPVVVLPALCHLTRVMVPSDDDPVYVVKFKNTFTADFARRKESTNLPWLKIATVCDPRFKDLKCLPKDERNEVWASVRNLMLEEKPAKASLSEKTETTPAKKQKSSFR</sequence>
<accession>A0AAV6GHV3</accession>
<feature type="region of interest" description="Disordered" evidence="1">
    <location>
        <begin position="97"/>
        <end position="119"/>
    </location>
</feature>
<evidence type="ECO:0000313" key="3">
    <source>
        <dbReference type="Proteomes" id="UP000823561"/>
    </source>
</evidence>
<comment type="caution">
    <text evidence="2">The sequence shown here is derived from an EMBL/GenBank/DDBJ whole genome shotgun (WGS) entry which is preliminary data.</text>
</comment>